<dbReference type="AlphaFoldDB" id="A0A2T2YEJ1"/>
<dbReference type="Proteomes" id="UP000240357">
    <property type="component" value="Unassembled WGS sequence"/>
</dbReference>
<dbReference type="OrthoDB" id="932752at2"/>
<organism evidence="2 3">
    <name type="scientific">Adhaeribacter arboris</name>
    <dbReference type="NCBI Taxonomy" id="2072846"/>
    <lineage>
        <taxon>Bacteria</taxon>
        <taxon>Pseudomonadati</taxon>
        <taxon>Bacteroidota</taxon>
        <taxon>Cytophagia</taxon>
        <taxon>Cytophagales</taxon>
        <taxon>Hymenobacteraceae</taxon>
        <taxon>Adhaeribacter</taxon>
    </lineage>
</organism>
<evidence type="ECO:0000313" key="3">
    <source>
        <dbReference type="Proteomes" id="UP000240357"/>
    </source>
</evidence>
<feature type="compositionally biased region" description="Polar residues" evidence="1">
    <location>
        <begin position="93"/>
        <end position="107"/>
    </location>
</feature>
<evidence type="ECO:0000313" key="2">
    <source>
        <dbReference type="EMBL" id="PSR53935.1"/>
    </source>
</evidence>
<sequence length="113" mass="12885">MPKNEIKTSNSGFPYKPARLAIPKNSAGQTDLTKTWYISYYIFSEITGKLERQRKEGEINSYKTIADRKTAGKQLVDDINLLLQNDYIIQKPNQEPENTSLETNEVDSNLPFG</sequence>
<comment type="caution">
    <text evidence="2">The sequence shown here is derived from an EMBL/GenBank/DDBJ whole genome shotgun (WGS) entry which is preliminary data.</text>
</comment>
<accession>A0A2T2YEJ1</accession>
<name>A0A2T2YEJ1_9BACT</name>
<dbReference type="RefSeq" id="WP_106929074.1">
    <property type="nucleotide sequence ID" value="NZ_PYFT01000001.1"/>
</dbReference>
<dbReference type="EMBL" id="PYFT01000001">
    <property type="protein sequence ID" value="PSR53935.1"/>
    <property type="molecule type" value="Genomic_DNA"/>
</dbReference>
<proteinExistence type="predicted"/>
<feature type="region of interest" description="Disordered" evidence="1">
    <location>
        <begin position="93"/>
        <end position="113"/>
    </location>
</feature>
<gene>
    <name evidence="2" type="ORF">AHMF7605_10595</name>
</gene>
<reference evidence="2 3" key="1">
    <citation type="submission" date="2018-03" db="EMBL/GenBank/DDBJ databases">
        <title>Adhaeribacter sp. HMF7605 Genome sequencing and assembly.</title>
        <authorList>
            <person name="Kang H."/>
            <person name="Kang J."/>
            <person name="Cha I."/>
            <person name="Kim H."/>
            <person name="Joh K."/>
        </authorList>
    </citation>
    <scope>NUCLEOTIDE SEQUENCE [LARGE SCALE GENOMIC DNA]</scope>
    <source>
        <strain evidence="2 3">HMF7605</strain>
    </source>
</reference>
<evidence type="ECO:0000256" key="1">
    <source>
        <dbReference type="SAM" id="MobiDB-lite"/>
    </source>
</evidence>
<protein>
    <submittedName>
        <fullName evidence="2">Uncharacterized protein</fullName>
    </submittedName>
</protein>
<keyword evidence="3" id="KW-1185">Reference proteome</keyword>